<keyword evidence="3" id="KW-0326">Glycosidase</keyword>
<evidence type="ECO:0000259" key="6">
    <source>
        <dbReference type="Pfam" id="PF18564"/>
    </source>
</evidence>
<dbReference type="InterPro" id="IPR041036">
    <property type="entry name" value="GH5_C"/>
</dbReference>
<dbReference type="GO" id="GO:0005975">
    <property type="term" value="P:carbohydrate metabolic process"/>
    <property type="evidence" value="ECO:0007669"/>
    <property type="project" value="InterPro"/>
</dbReference>
<dbReference type="InterPro" id="IPR013780">
    <property type="entry name" value="Glyco_hydro_b"/>
</dbReference>
<feature type="domain" description="Glycoside hydrolase family 5 C-terminal" evidence="6">
    <location>
        <begin position="759"/>
        <end position="856"/>
    </location>
</feature>
<evidence type="ECO:0000256" key="2">
    <source>
        <dbReference type="ARBA" id="ARBA00022801"/>
    </source>
</evidence>
<accession>A0A8X7MY48</accession>
<reference evidence="7" key="1">
    <citation type="submission" date="2016-04" db="EMBL/GenBank/DDBJ databases">
        <authorList>
            <person name="Nguyen H.D."/>
            <person name="Samba Siva P."/>
            <person name="Cullis J."/>
            <person name="Levesque C.A."/>
            <person name="Hambleton S."/>
        </authorList>
    </citation>
    <scope>NUCLEOTIDE SEQUENCE</scope>
    <source>
        <strain evidence="7">DAOMC 236426</strain>
    </source>
</reference>
<protein>
    <recommendedName>
        <fullName evidence="6">Glycoside hydrolase family 5 C-terminal domain-containing protein</fullName>
    </recommendedName>
</protein>
<dbReference type="InterPro" id="IPR052066">
    <property type="entry name" value="Glycosphingolipid_Hydrolases"/>
</dbReference>
<dbReference type="Pfam" id="PF18564">
    <property type="entry name" value="Glyco_hydro_5_C"/>
    <property type="match status" value="1"/>
</dbReference>
<proteinExistence type="inferred from homology"/>
<dbReference type="PANTHER" id="PTHR31308:SF5">
    <property type="entry name" value="ERGOSTERYL-BETA-GLUCOSIDASE"/>
    <property type="match status" value="1"/>
</dbReference>
<comment type="caution">
    <text evidence="7">The sequence shown here is derived from an EMBL/GenBank/DDBJ whole genome shotgun (WGS) entry which is preliminary data.</text>
</comment>
<evidence type="ECO:0000313" key="7">
    <source>
        <dbReference type="EMBL" id="KAE8252483.1"/>
    </source>
</evidence>
<dbReference type="GO" id="GO:0050295">
    <property type="term" value="F:steryl-beta-glucosidase activity"/>
    <property type="evidence" value="ECO:0007669"/>
    <property type="project" value="TreeGrafter"/>
</dbReference>
<dbReference type="InterPro" id="IPR017853">
    <property type="entry name" value="GH"/>
</dbReference>
<dbReference type="Proteomes" id="UP000077684">
    <property type="component" value="Unassembled WGS sequence"/>
</dbReference>
<feature type="region of interest" description="Disordered" evidence="4">
    <location>
        <begin position="70"/>
        <end position="91"/>
    </location>
</feature>
<evidence type="ECO:0000313" key="8">
    <source>
        <dbReference type="Proteomes" id="UP000077684"/>
    </source>
</evidence>
<organism evidence="7 8">
    <name type="scientific">Tilletia controversa</name>
    <name type="common">dwarf bunt fungus</name>
    <dbReference type="NCBI Taxonomy" id="13291"/>
    <lineage>
        <taxon>Eukaryota</taxon>
        <taxon>Fungi</taxon>
        <taxon>Dikarya</taxon>
        <taxon>Basidiomycota</taxon>
        <taxon>Ustilaginomycotina</taxon>
        <taxon>Exobasidiomycetes</taxon>
        <taxon>Tilletiales</taxon>
        <taxon>Tilletiaceae</taxon>
        <taxon>Tilletia</taxon>
    </lineage>
</organism>
<evidence type="ECO:0000256" key="4">
    <source>
        <dbReference type="SAM" id="MobiDB-lite"/>
    </source>
</evidence>
<reference evidence="7" key="2">
    <citation type="journal article" date="2019" name="IMA Fungus">
        <title>Genome sequencing and comparison of five Tilletia species to identify candidate genes for the detection of regulated species infecting wheat.</title>
        <authorList>
            <person name="Nguyen H.D.T."/>
            <person name="Sultana T."/>
            <person name="Kesanakurti P."/>
            <person name="Hambleton S."/>
        </authorList>
    </citation>
    <scope>NUCLEOTIDE SEQUENCE</scope>
    <source>
        <strain evidence="7">DAOMC 236426</strain>
    </source>
</reference>
<feature type="compositionally biased region" description="Low complexity" evidence="4">
    <location>
        <begin position="70"/>
        <end position="81"/>
    </location>
</feature>
<dbReference type="GO" id="GO:1904462">
    <property type="term" value="P:ergosteryl 3-beta-D-glucoside catabolic process"/>
    <property type="evidence" value="ECO:0007669"/>
    <property type="project" value="TreeGrafter"/>
</dbReference>
<gene>
    <name evidence="7" type="ORF">A4X06_0g2158</name>
</gene>
<feature type="transmembrane region" description="Helical" evidence="5">
    <location>
        <begin position="872"/>
        <end position="889"/>
    </location>
</feature>
<keyword evidence="5" id="KW-0472">Membrane</keyword>
<dbReference type="AlphaFoldDB" id="A0A8X7MY48"/>
<sequence length="903" mass="100410">MSSKDSGSAVRAGEKEDLPAAHDLSASALGFSGATRGGSASSSFALGTRDIHFTDAYGRAVLLHGVNVSSSSKLPAPASSSEGQDRDQGKNKQITFVGRPFPLSEADIHLARLREWGYTTLRLLVTWEALQPSTPQETDASYIAYLHALLQTHLPRHGIRAFVCAHQDVWSRACGGSGAPGWTLELVGLDVGGFAGTGAAYVHEVEVERERERKRDQGQGGKVDRRERLGPFVWPSGYQKLAAATMATVFWAGDIFAYKIRVPRSWSPGHKTTSAKQGHNDEHKDGEEMVGLQTFLQDAYLRAFGELADAVGGLESVLGFEVMNEPHRGFVNLHSFDAWDYDTDLHIGFFPSFLQAVALGEGHAQLVPFYVKSFPFPTALSHYSLVEPPPFSTSSSSSNPPLWRPDGPTRGQCLWRMHDVWAWDEGRLQKEFGLWERIAHWGCNLRGYPSIKEAVSGKPVALRADYFEYDPRLLTTEDDGGKATKKSGVGFSRRRIEWYRDCYAPLVSKFADRIRKKQPHLHIFFEPIPNEFVPPWREDAAQTSKEREAMSAEERNEEAEMLEELEHAARLQTYSHANSRNLIDTPRPVGSIFAPHFYDLHVLFNKAAGAMSVNVQGLSRGMFFAQALYFGAKGPKRNYATQISNLIANAHLSLGRGPTLIGEVGIPFDINSHHAFKTGDYRVQSRLMDALIGAMESCWASFTLWNYCAENTTEQGDLWNAEDFSLMTLSGGAQDRLNKRGLAGQELYKHGRALDAVIRPYAVKIAGVPLSTSFQLESLSFNLVWANSSSWPLQSDPGLQVDRTKLTEVFWPRYHYEGRSIEVELSDGEWWIDEEKQSLYILHSDIRPGCKHSISIRVKGMRPATGRSSVDILIVGLVFGVLAVLLYGLDRFVMREALHGKGS</sequence>
<dbReference type="PANTHER" id="PTHR31308">
    <property type="match status" value="1"/>
</dbReference>
<evidence type="ECO:0000256" key="5">
    <source>
        <dbReference type="SAM" id="Phobius"/>
    </source>
</evidence>
<dbReference type="Gene3D" id="3.20.20.80">
    <property type="entry name" value="Glycosidases"/>
    <property type="match status" value="2"/>
</dbReference>
<feature type="region of interest" description="Disordered" evidence="4">
    <location>
        <begin position="1"/>
        <end position="21"/>
    </location>
</feature>
<keyword evidence="8" id="KW-1185">Reference proteome</keyword>
<keyword evidence="5" id="KW-0812">Transmembrane</keyword>
<dbReference type="InterPro" id="IPR018087">
    <property type="entry name" value="Glyco_hydro_5_CS"/>
</dbReference>
<dbReference type="Gene3D" id="2.60.40.1180">
    <property type="entry name" value="Golgi alpha-mannosidase II"/>
    <property type="match status" value="1"/>
</dbReference>
<keyword evidence="5" id="KW-1133">Transmembrane helix</keyword>
<dbReference type="EMBL" id="LWDE02000158">
    <property type="protein sequence ID" value="KAE8252483.1"/>
    <property type="molecule type" value="Genomic_DNA"/>
</dbReference>
<comment type="similarity">
    <text evidence="1">Belongs to the glycosyl hydrolase 5 (cellulase A) family.</text>
</comment>
<name>A0A8X7MY48_9BASI</name>
<dbReference type="PROSITE" id="PS00659">
    <property type="entry name" value="GLYCOSYL_HYDROL_F5"/>
    <property type="match status" value="1"/>
</dbReference>
<evidence type="ECO:0000256" key="3">
    <source>
        <dbReference type="ARBA" id="ARBA00023295"/>
    </source>
</evidence>
<evidence type="ECO:0000256" key="1">
    <source>
        <dbReference type="ARBA" id="ARBA00005641"/>
    </source>
</evidence>
<dbReference type="SUPFAM" id="SSF51445">
    <property type="entry name" value="(Trans)glycosidases"/>
    <property type="match status" value="1"/>
</dbReference>
<keyword evidence="2" id="KW-0378">Hydrolase</keyword>